<dbReference type="PANTHER" id="PTHR43130">
    <property type="entry name" value="ARAC-FAMILY TRANSCRIPTIONAL REGULATOR"/>
    <property type="match status" value="1"/>
</dbReference>
<name>A0A089WU11_9PSED</name>
<dbReference type="InterPro" id="IPR002818">
    <property type="entry name" value="DJ-1/PfpI"/>
</dbReference>
<dbReference type="InterPro" id="IPR029062">
    <property type="entry name" value="Class_I_gatase-like"/>
</dbReference>
<dbReference type="InterPro" id="IPR018060">
    <property type="entry name" value="HTH_AraC"/>
</dbReference>
<feature type="domain" description="HTH araC/xylS-type" evidence="4">
    <location>
        <begin position="213"/>
        <end position="311"/>
    </location>
</feature>
<evidence type="ECO:0000313" key="6">
    <source>
        <dbReference type="Proteomes" id="UP000029493"/>
    </source>
</evidence>
<dbReference type="AlphaFoldDB" id="A0A089WU11"/>
<dbReference type="InterPro" id="IPR009057">
    <property type="entry name" value="Homeodomain-like_sf"/>
</dbReference>
<evidence type="ECO:0000259" key="4">
    <source>
        <dbReference type="PROSITE" id="PS01124"/>
    </source>
</evidence>
<dbReference type="STRING" id="157783.LK03_15880"/>
<dbReference type="SUPFAM" id="SSF52317">
    <property type="entry name" value="Class I glutamine amidotransferase-like"/>
    <property type="match status" value="1"/>
</dbReference>
<dbReference type="eggNOG" id="COG4977">
    <property type="taxonomic scope" value="Bacteria"/>
</dbReference>
<dbReference type="EMBL" id="CP009455">
    <property type="protein sequence ID" value="AIR90659.1"/>
    <property type="molecule type" value="Genomic_DNA"/>
</dbReference>
<dbReference type="Pfam" id="PF01965">
    <property type="entry name" value="DJ-1_PfpI"/>
    <property type="match status" value="1"/>
</dbReference>
<evidence type="ECO:0000313" key="5">
    <source>
        <dbReference type="EMBL" id="AIR90659.1"/>
    </source>
</evidence>
<proteinExistence type="predicted"/>
<dbReference type="InterPro" id="IPR018062">
    <property type="entry name" value="HTH_AraC-typ_CS"/>
</dbReference>
<accession>A0A089WU11</accession>
<gene>
    <name evidence="5" type="ORF">LK03_15880</name>
</gene>
<evidence type="ECO:0000256" key="1">
    <source>
        <dbReference type="ARBA" id="ARBA00023015"/>
    </source>
</evidence>
<dbReference type="OrthoDB" id="9803764at2"/>
<organism evidence="5 6">
    <name type="scientific">Pseudomonas cremoricolorata</name>
    <dbReference type="NCBI Taxonomy" id="157783"/>
    <lineage>
        <taxon>Bacteria</taxon>
        <taxon>Pseudomonadati</taxon>
        <taxon>Pseudomonadota</taxon>
        <taxon>Gammaproteobacteria</taxon>
        <taxon>Pseudomonadales</taxon>
        <taxon>Pseudomonadaceae</taxon>
        <taxon>Pseudomonas</taxon>
    </lineage>
</organism>
<sequence>MPRDFRFLLLPGFPPSAFVNAVEVLRIANRFQPDYYRWRILSLDGAAVQSCSGMSIAADQALGTMPLDCMVIVVAGYEPLACYSDALQAWLRQLAAARVALGAVDTGVFPLARAGVLNGYKVTVHWEALEAFRESFPGIPTSLESFEIDRDRITCAGGAATLDMMLHLISLQHGSQLAVRVSEQLVMGSVRLAQFPQRTHIVGRYGTSNKKLVNVIRLMSERMEQPLSTEALASMVSITARQLERLFRLHLSTTPKRFYLDLRLDKARQLLRQTELSITEVSLACGFESASYLARRYSARFACTPRQDRAFPTQVNTHLH</sequence>
<dbReference type="SUPFAM" id="SSF46689">
    <property type="entry name" value="Homeodomain-like"/>
    <property type="match status" value="2"/>
</dbReference>
<evidence type="ECO:0000256" key="3">
    <source>
        <dbReference type="ARBA" id="ARBA00023163"/>
    </source>
</evidence>
<keyword evidence="6" id="KW-1185">Reference proteome</keyword>
<keyword evidence="3" id="KW-0804">Transcription</keyword>
<dbReference type="Gene3D" id="3.40.50.880">
    <property type="match status" value="1"/>
</dbReference>
<dbReference type="RefSeq" id="WP_038413281.1">
    <property type="nucleotide sequence ID" value="NZ_CP009455.1"/>
</dbReference>
<dbReference type="GO" id="GO:0043565">
    <property type="term" value="F:sequence-specific DNA binding"/>
    <property type="evidence" value="ECO:0007669"/>
    <property type="project" value="InterPro"/>
</dbReference>
<dbReference type="InterPro" id="IPR052158">
    <property type="entry name" value="INH-QAR"/>
</dbReference>
<keyword evidence="1" id="KW-0805">Transcription regulation</keyword>
<dbReference type="Gene3D" id="1.10.10.60">
    <property type="entry name" value="Homeodomain-like"/>
    <property type="match status" value="1"/>
</dbReference>
<reference evidence="5 6" key="1">
    <citation type="submission" date="2014-09" db="EMBL/GenBank/DDBJ databases">
        <authorList>
            <person name="Chan K.-G."/>
        </authorList>
    </citation>
    <scope>NUCLEOTIDE SEQUENCE [LARGE SCALE GENOMIC DNA]</scope>
    <source>
        <strain evidence="5 6">ND07</strain>
    </source>
</reference>
<dbReference type="CDD" id="cd03136">
    <property type="entry name" value="GATase1_AraC_ArgR_like"/>
    <property type="match status" value="1"/>
</dbReference>
<protein>
    <submittedName>
        <fullName evidence="5">AraC family transcriptional regulator</fullName>
    </submittedName>
</protein>
<dbReference type="GO" id="GO:0009893">
    <property type="term" value="P:positive regulation of metabolic process"/>
    <property type="evidence" value="ECO:0007669"/>
    <property type="project" value="UniProtKB-ARBA"/>
</dbReference>
<dbReference type="KEGG" id="psw:LK03_15880"/>
<dbReference type="GO" id="GO:0003700">
    <property type="term" value="F:DNA-binding transcription factor activity"/>
    <property type="evidence" value="ECO:0007669"/>
    <property type="project" value="InterPro"/>
</dbReference>
<dbReference type="Pfam" id="PF12833">
    <property type="entry name" value="HTH_18"/>
    <property type="match status" value="1"/>
</dbReference>
<dbReference type="PANTHER" id="PTHR43130:SF3">
    <property type="entry name" value="HTH-TYPE TRANSCRIPTIONAL REGULATOR RV1931C"/>
    <property type="match status" value="1"/>
</dbReference>
<dbReference type="Proteomes" id="UP000029493">
    <property type="component" value="Chromosome"/>
</dbReference>
<dbReference type="PROSITE" id="PS00041">
    <property type="entry name" value="HTH_ARAC_FAMILY_1"/>
    <property type="match status" value="1"/>
</dbReference>
<keyword evidence="2" id="KW-0238">DNA-binding</keyword>
<dbReference type="PROSITE" id="PS01124">
    <property type="entry name" value="HTH_ARAC_FAMILY_2"/>
    <property type="match status" value="1"/>
</dbReference>
<evidence type="ECO:0000256" key="2">
    <source>
        <dbReference type="ARBA" id="ARBA00023125"/>
    </source>
</evidence>
<dbReference type="SMART" id="SM00342">
    <property type="entry name" value="HTH_ARAC"/>
    <property type="match status" value="1"/>
</dbReference>